<dbReference type="AlphaFoldDB" id="A0A1D3UGK9"/>
<accession>A0A1D3UGK9</accession>
<proteinExistence type="predicted"/>
<protein>
    <submittedName>
        <fullName evidence="1">Uncharacterized protein</fullName>
    </submittedName>
</protein>
<gene>
    <name evidence="1" type="ORF">TFUB20_00866</name>
</gene>
<evidence type="ECO:0000313" key="1">
    <source>
        <dbReference type="EMBL" id="SCQ19915.1"/>
    </source>
</evidence>
<evidence type="ECO:0000313" key="2">
    <source>
        <dbReference type="Proteomes" id="UP000182057"/>
    </source>
</evidence>
<reference evidence="1 2" key="1">
    <citation type="submission" date="2016-09" db="EMBL/GenBank/DDBJ databases">
        <authorList>
            <person name="Capua I."/>
            <person name="De Benedictis P."/>
            <person name="Joannis T."/>
            <person name="Lombin L.H."/>
            <person name="Cattoli G."/>
        </authorList>
    </citation>
    <scope>NUCLEOTIDE SEQUENCE [LARGE SCALE GENOMIC DNA]</scope>
    <source>
        <strain evidence="1 2">UB20</strain>
    </source>
</reference>
<organism evidence="1 2">
    <name type="scientific">Tannerella forsythia</name>
    <name type="common">Bacteroides forsythus</name>
    <dbReference type="NCBI Taxonomy" id="28112"/>
    <lineage>
        <taxon>Bacteria</taxon>
        <taxon>Pseudomonadati</taxon>
        <taxon>Bacteroidota</taxon>
        <taxon>Bacteroidia</taxon>
        <taxon>Bacteroidales</taxon>
        <taxon>Tannerellaceae</taxon>
        <taxon>Tannerella</taxon>
    </lineage>
</organism>
<dbReference type="EMBL" id="FMMM01000029">
    <property type="protein sequence ID" value="SCQ19915.1"/>
    <property type="molecule type" value="Genomic_DNA"/>
</dbReference>
<sequence length="81" mass="9555">MLYYIKDYNKVAELRKNKNALFYRNDDVLFLQPIFGEITRQVGFLQADLKDIPFLFQRDDGNTVIVFKYSSQIGDLNIQSQ</sequence>
<name>A0A1D3UGK9_TANFO</name>
<dbReference type="Proteomes" id="UP000182057">
    <property type="component" value="Unassembled WGS sequence"/>
</dbReference>